<dbReference type="PANTHER" id="PTHR28020:SF1">
    <property type="entry name" value="YAP1-BINDING PROTEIN 1-RELATED"/>
    <property type="match status" value="1"/>
</dbReference>
<dbReference type="InterPro" id="IPR013877">
    <property type="entry name" value="YAP-bd/ALF4/Glomulin"/>
</dbReference>
<dbReference type="GO" id="GO:0034599">
    <property type="term" value="P:cellular response to oxidative stress"/>
    <property type="evidence" value="ECO:0007669"/>
    <property type="project" value="InterPro"/>
</dbReference>
<proteinExistence type="predicted"/>
<reference evidence="1 2" key="1">
    <citation type="journal article" date="2007" name="Proc. Natl. Acad. Sci. U.S.A.">
        <title>Independent sorting-out of thousands of duplicated gene pairs in two yeast species descended from a whole-genome duplication.</title>
        <authorList>
            <person name="Scannell D.R."/>
            <person name="Frank A.C."/>
            <person name="Conant G.C."/>
            <person name="Byrne K.P."/>
            <person name="Woolfit M."/>
            <person name="Wolfe K.H."/>
        </authorList>
    </citation>
    <scope>NUCLEOTIDE SEQUENCE [LARGE SCALE GENOMIC DNA]</scope>
    <source>
        <strain evidence="2">ATCC 22028 / DSM 70294 / BCRC 21397 / CBS 2163 / NBRC 10782 / NRRL Y-8283 / UCD 57-17</strain>
    </source>
</reference>
<dbReference type="GO" id="GO:0140297">
    <property type="term" value="F:DNA-binding transcription factor binding"/>
    <property type="evidence" value="ECO:0007669"/>
    <property type="project" value="EnsemblFungi"/>
</dbReference>
<sequence length="671" mass="78151">MMENIEVICEQLVTSFNQEHDDPLAIVIDIDMYAEEVNEYGSILDKEVYLKELLKQLQEHHDIVGKIGWDLPEVLLKFYVPKNIDVRKSLHSSDIIITVMKCFNEIALAGNPKECLLTGCELLSKLSILEFKKIEDKAKGTNNDDKGGSNDTTSRENLVTVTEDGEYLFHRTQTDFFFGLYLHVIFELIVTTLRRISTLYPSKYLGMATAAIMKCVRNNIDYMDDCNLILRRIYTFCRGYLPAEIPRDLLESEKISNDDLKRISEKELDTQGKLLQVFSTFGIDICLRNFNTKIDVKFFYDLARKAMVISQYENNVYELISRYYQLAQAFDINLEDELLKFIKDSRKIYSSLPKDSEITSDEARVLISQAVYKLSYTYSLQKITKQTKFTLDQQGIFILSGFHYFETCKHLLPELDIKDAIYMYLRVTTPTLYADVYRNNSSENIARYWLWVSIINSSIEKARSNLKELPSYVFSVFFEVLLTRNLAEHNEETRLSSFTLLTRLLCLAPEDVAFDVIMQVLEEKRNLPAKSCVLGIMKDLTTRTRQCFDDFEKEECSIANKMKEMNIEDKSTTSLMRPYLVLDDHKMNAIHKISLNYIVNFNLSEYNESALLLMLNFIKFFNAVNEQWDNKLLIEVQEKIDAKFNEKRNYNDKGEVKLILEANKKLGDYLK</sequence>
<accession>A7TJM5</accession>
<dbReference type="OrthoDB" id="5396786at2759"/>
<dbReference type="PANTHER" id="PTHR28020">
    <property type="entry name" value="YAP1-BINDING PROTEIN 1-RELATED"/>
    <property type="match status" value="1"/>
</dbReference>
<dbReference type="RefSeq" id="XP_001645426.1">
    <property type="nucleotide sequence ID" value="XM_001645376.1"/>
</dbReference>
<dbReference type="GeneID" id="5545793"/>
<gene>
    <name evidence="1" type="ORF">Kpol_534p49</name>
</gene>
<dbReference type="KEGG" id="vpo:Kpol_534p49"/>
<dbReference type="eggNOG" id="ENOG502QWJN">
    <property type="taxonomic scope" value="Eukaryota"/>
</dbReference>
<dbReference type="FunCoup" id="A7TJM5">
    <property type="interactions" value="40"/>
</dbReference>
<evidence type="ECO:0008006" key="3">
    <source>
        <dbReference type="Google" id="ProtNLM"/>
    </source>
</evidence>
<dbReference type="AlphaFoldDB" id="A7TJM5"/>
<evidence type="ECO:0000313" key="2">
    <source>
        <dbReference type="Proteomes" id="UP000000267"/>
    </source>
</evidence>
<dbReference type="GO" id="GO:0065003">
    <property type="term" value="P:protein-containing complex assembly"/>
    <property type="evidence" value="ECO:0007669"/>
    <property type="project" value="EnsemblFungi"/>
</dbReference>
<name>A7TJM5_VANPO</name>
<dbReference type="GO" id="GO:0005737">
    <property type="term" value="C:cytoplasm"/>
    <property type="evidence" value="ECO:0007669"/>
    <property type="project" value="TreeGrafter"/>
</dbReference>
<evidence type="ECO:0000313" key="1">
    <source>
        <dbReference type="EMBL" id="EDO17568.1"/>
    </source>
</evidence>
<dbReference type="OMA" id="TYEIGWD"/>
<keyword evidence="2" id="KW-1185">Reference proteome</keyword>
<dbReference type="InParanoid" id="A7TJM5"/>
<dbReference type="Proteomes" id="UP000000267">
    <property type="component" value="Unassembled WGS sequence"/>
</dbReference>
<dbReference type="PhylomeDB" id="A7TJM5"/>
<dbReference type="STRING" id="436907.A7TJM5"/>
<dbReference type="EMBL" id="DS480402">
    <property type="protein sequence ID" value="EDO17568.1"/>
    <property type="molecule type" value="Genomic_DNA"/>
</dbReference>
<dbReference type="GO" id="GO:0015035">
    <property type="term" value="F:protein-disulfide reductase activity"/>
    <property type="evidence" value="ECO:0007669"/>
    <property type="project" value="EnsemblFungi"/>
</dbReference>
<dbReference type="InterPro" id="IPR040347">
    <property type="entry name" value="YBP1/2"/>
</dbReference>
<dbReference type="HOGENOM" id="CLU_024514_0_0_1"/>
<protein>
    <recommendedName>
        <fullName evidence="3">YAP1-binding protein 1</fullName>
    </recommendedName>
</protein>
<dbReference type="Pfam" id="PF08568">
    <property type="entry name" value="Kinetochor_Ybp2"/>
    <property type="match status" value="1"/>
</dbReference>
<organism evidence="2">
    <name type="scientific">Vanderwaltozyma polyspora (strain ATCC 22028 / DSM 70294 / BCRC 21397 / CBS 2163 / NBRC 10782 / NRRL Y-8283 / UCD 57-17)</name>
    <name type="common">Kluyveromyces polysporus</name>
    <dbReference type="NCBI Taxonomy" id="436907"/>
    <lineage>
        <taxon>Eukaryota</taxon>
        <taxon>Fungi</taxon>
        <taxon>Dikarya</taxon>
        <taxon>Ascomycota</taxon>
        <taxon>Saccharomycotina</taxon>
        <taxon>Saccharomycetes</taxon>
        <taxon>Saccharomycetales</taxon>
        <taxon>Saccharomycetaceae</taxon>
        <taxon>Vanderwaltozyma</taxon>
    </lineage>
</organism>